<name>A0ABV6LZA8_9ACTN</name>
<dbReference type="InterPro" id="IPR008271">
    <property type="entry name" value="Ser/Thr_kinase_AS"/>
</dbReference>
<gene>
    <name evidence="11" type="ORF">ACFFIA_08865</name>
</gene>
<feature type="transmembrane region" description="Helical" evidence="9">
    <location>
        <begin position="311"/>
        <end position="331"/>
    </location>
</feature>
<dbReference type="InterPro" id="IPR011009">
    <property type="entry name" value="Kinase-like_dom_sf"/>
</dbReference>
<dbReference type="EMBL" id="JBHLUH010000010">
    <property type="protein sequence ID" value="MFC0527770.1"/>
    <property type="molecule type" value="Genomic_DNA"/>
</dbReference>
<proteinExistence type="predicted"/>
<reference evidence="11 12" key="1">
    <citation type="submission" date="2024-09" db="EMBL/GenBank/DDBJ databases">
        <authorList>
            <person name="Sun Q."/>
            <person name="Mori K."/>
        </authorList>
    </citation>
    <scope>NUCLEOTIDE SEQUENCE [LARGE SCALE GENOMIC DNA]</scope>
    <source>
        <strain evidence="11 12">TBRC 3947</strain>
    </source>
</reference>
<sequence>MEALRLLGGRYRLEDQVGSGGMSVVWRATDEVLRRPVAVKVLAGRLVTDAAARLRIQAEARSAARLSHPHVCGVYDYGESTDAAGRPEPFVVMELLRGPTLSQRIADGPLPPPEAMRVCAEVASGVAAAHDAGLVHRDIKPANVILTGGGAKVVDFGIAAAAGPIEDLDQDSRMVGTPAYLAPERLTGDQVVPASDVYALGLLVHYVLVGKLPWAAETTTQMLRAHTYAEPDPLPPVNGVPAEVVELCRRCLAKDPADRPTAAEVAEVLARAAGVVLRPAGGAPRHAAQAPRVADEPTLEPAGDRRRQRTLAVAVAAATVVAAVVVAALIAGPGGDTQGALAEQRPPEPEATGAAGSAVTATTPAAPGGTPGGAPRLGPAPAPETTGTTAVGAATPPAAPTSAPAPGVTPTTPEPTLSAMRSPDPPPPDTSTLTSAGGSVEARCVGPDAEVVSWEAAEGFRVTKVTTGPAFTVRVWFDGPSLIRMRIRCKDGDPTWVNSPD</sequence>
<feature type="compositionally biased region" description="Low complexity" evidence="8">
    <location>
        <begin position="351"/>
        <end position="416"/>
    </location>
</feature>
<keyword evidence="9" id="KW-0472">Membrane</keyword>
<dbReference type="PROSITE" id="PS00108">
    <property type="entry name" value="PROTEIN_KINASE_ST"/>
    <property type="match status" value="1"/>
</dbReference>
<dbReference type="InterPro" id="IPR017441">
    <property type="entry name" value="Protein_kinase_ATP_BS"/>
</dbReference>
<evidence type="ECO:0000256" key="3">
    <source>
        <dbReference type="ARBA" id="ARBA00022679"/>
    </source>
</evidence>
<evidence type="ECO:0000256" key="6">
    <source>
        <dbReference type="ARBA" id="ARBA00022840"/>
    </source>
</evidence>
<keyword evidence="3 11" id="KW-0808">Transferase</keyword>
<organism evidence="11 12">
    <name type="scientific">Phytohabitans kaempferiae</name>
    <dbReference type="NCBI Taxonomy" id="1620943"/>
    <lineage>
        <taxon>Bacteria</taxon>
        <taxon>Bacillati</taxon>
        <taxon>Actinomycetota</taxon>
        <taxon>Actinomycetes</taxon>
        <taxon>Micromonosporales</taxon>
        <taxon>Micromonosporaceae</taxon>
    </lineage>
</organism>
<dbReference type="SMART" id="SM00220">
    <property type="entry name" value="S_TKc"/>
    <property type="match status" value="1"/>
</dbReference>
<dbReference type="SUPFAM" id="SSF56112">
    <property type="entry name" value="Protein kinase-like (PK-like)"/>
    <property type="match status" value="1"/>
</dbReference>
<accession>A0ABV6LZA8</accession>
<evidence type="ECO:0000256" key="1">
    <source>
        <dbReference type="ARBA" id="ARBA00012513"/>
    </source>
</evidence>
<dbReference type="Gene3D" id="1.10.510.10">
    <property type="entry name" value="Transferase(Phosphotransferase) domain 1"/>
    <property type="match status" value="1"/>
</dbReference>
<dbReference type="InterPro" id="IPR000719">
    <property type="entry name" value="Prot_kinase_dom"/>
</dbReference>
<keyword evidence="4 7" id="KW-0547">Nucleotide-binding</keyword>
<evidence type="ECO:0000313" key="11">
    <source>
        <dbReference type="EMBL" id="MFC0527770.1"/>
    </source>
</evidence>
<dbReference type="Pfam" id="PF00069">
    <property type="entry name" value="Pkinase"/>
    <property type="match status" value="1"/>
</dbReference>
<keyword evidence="5 11" id="KW-0418">Kinase</keyword>
<evidence type="ECO:0000256" key="8">
    <source>
        <dbReference type="SAM" id="MobiDB-lite"/>
    </source>
</evidence>
<feature type="region of interest" description="Disordered" evidence="8">
    <location>
        <begin position="282"/>
        <end position="305"/>
    </location>
</feature>
<keyword evidence="6 7" id="KW-0067">ATP-binding</keyword>
<evidence type="ECO:0000256" key="9">
    <source>
        <dbReference type="SAM" id="Phobius"/>
    </source>
</evidence>
<dbReference type="EC" id="2.7.11.1" evidence="1"/>
<protein>
    <recommendedName>
        <fullName evidence="1">non-specific serine/threonine protein kinase</fullName>
        <ecNumber evidence="1">2.7.11.1</ecNumber>
    </recommendedName>
</protein>
<keyword evidence="9" id="KW-0812">Transmembrane</keyword>
<evidence type="ECO:0000256" key="7">
    <source>
        <dbReference type="PROSITE-ProRule" id="PRU10141"/>
    </source>
</evidence>
<dbReference type="PROSITE" id="PS50011">
    <property type="entry name" value="PROTEIN_KINASE_DOM"/>
    <property type="match status" value="1"/>
</dbReference>
<dbReference type="RefSeq" id="WP_377248352.1">
    <property type="nucleotide sequence ID" value="NZ_JBHLUH010000010.1"/>
</dbReference>
<evidence type="ECO:0000313" key="12">
    <source>
        <dbReference type="Proteomes" id="UP001589867"/>
    </source>
</evidence>
<dbReference type="PANTHER" id="PTHR43289">
    <property type="entry name" value="MITOGEN-ACTIVATED PROTEIN KINASE KINASE KINASE 20-RELATED"/>
    <property type="match status" value="1"/>
</dbReference>
<keyword evidence="9" id="KW-1133">Transmembrane helix</keyword>
<evidence type="ECO:0000256" key="5">
    <source>
        <dbReference type="ARBA" id="ARBA00022777"/>
    </source>
</evidence>
<comment type="caution">
    <text evidence="11">The sequence shown here is derived from an EMBL/GenBank/DDBJ whole genome shotgun (WGS) entry which is preliminary data.</text>
</comment>
<feature type="region of interest" description="Disordered" evidence="8">
    <location>
        <begin position="335"/>
        <end position="439"/>
    </location>
</feature>
<dbReference type="GO" id="GO:0004674">
    <property type="term" value="F:protein serine/threonine kinase activity"/>
    <property type="evidence" value="ECO:0007669"/>
    <property type="project" value="UniProtKB-EC"/>
</dbReference>
<dbReference type="Gene3D" id="3.30.200.20">
    <property type="entry name" value="Phosphorylase Kinase, domain 1"/>
    <property type="match status" value="1"/>
</dbReference>
<feature type="binding site" evidence="7">
    <location>
        <position position="40"/>
    </location>
    <ligand>
        <name>ATP</name>
        <dbReference type="ChEBI" id="CHEBI:30616"/>
    </ligand>
</feature>
<evidence type="ECO:0000259" key="10">
    <source>
        <dbReference type="PROSITE" id="PS50011"/>
    </source>
</evidence>
<keyword evidence="2" id="KW-0723">Serine/threonine-protein kinase</keyword>
<evidence type="ECO:0000256" key="4">
    <source>
        <dbReference type="ARBA" id="ARBA00022741"/>
    </source>
</evidence>
<dbReference type="Proteomes" id="UP001589867">
    <property type="component" value="Unassembled WGS sequence"/>
</dbReference>
<feature type="domain" description="Protein kinase" evidence="10">
    <location>
        <begin position="11"/>
        <end position="277"/>
    </location>
</feature>
<dbReference type="PANTHER" id="PTHR43289:SF6">
    <property type="entry name" value="SERINE_THREONINE-PROTEIN KINASE NEKL-3"/>
    <property type="match status" value="1"/>
</dbReference>
<keyword evidence="12" id="KW-1185">Reference proteome</keyword>
<dbReference type="PROSITE" id="PS00107">
    <property type="entry name" value="PROTEIN_KINASE_ATP"/>
    <property type="match status" value="1"/>
</dbReference>
<evidence type="ECO:0000256" key="2">
    <source>
        <dbReference type="ARBA" id="ARBA00022527"/>
    </source>
</evidence>
<dbReference type="CDD" id="cd14014">
    <property type="entry name" value="STKc_PknB_like"/>
    <property type="match status" value="1"/>
</dbReference>